<dbReference type="SUPFAM" id="SSF111038">
    <property type="entry name" value="YjbQ-like"/>
    <property type="match status" value="1"/>
</dbReference>
<sequence>MQIIFPFKQIKSTFVPFNYINRLMAKTFDIRLPHYSRGFHLITRDIISQLPTLPENGLLVVFIKHTSAGLTINENADPDVRYDFRTFFDKLVPDGAPYFIHTLEGPDDMSAHIKASLVGSSVTIPIKNHHLNLGTWQGVYLCEFRDGGDTRTLSITIL</sequence>
<dbReference type="Proteomes" id="UP000019131">
    <property type="component" value="Unassembled WGS sequence"/>
</dbReference>
<dbReference type="InterPro" id="IPR035917">
    <property type="entry name" value="YjbQ-like_sf"/>
</dbReference>
<name>W4ULI3_9BACE</name>
<accession>W4ULI3</accession>
<dbReference type="Pfam" id="PF01894">
    <property type="entry name" value="YjbQ"/>
    <property type="match status" value="1"/>
</dbReference>
<dbReference type="InterPro" id="IPR001602">
    <property type="entry name" value="UPF0047_YjbQ-like"/>
</dbReference>
<organism evidence="2 3">
    <name type="scientific">Bacteroides reticulotermitis JCM 10512</name>
    <dbReference type="NCBI Taxonomy" id="1445607"/>
    <lineage>
        <taxon>Bacteria</taxon>
        <taxon>Pseudomonadati</taxon>
        <taxon>Bacteroidota</taxon>
        <taxon>Bacteroidia</taxon>
        <taxon>Bacteroidales</taxon>
        <taxon>Bacteroidaceae</taxon>
        <taxon>Bacteroides</taxon>
    </lineage>
</organism>
<evidence type="ECO:0008006" key="4">
    <source>
        <dbReference type="Google" id="ProtNLM"/>
    </source>
</evidence>
<gene>
    <name evidence="2" type="ORF">JCM10512_175</name>
</gene>
<dbReference type="AlphaFoldDB" id="W4ULI3"/>
<evidence type="ECO:0000256" key="1">
    <source>
        <dbReference type="ARBA" id="ARBA00005534"/>
    </source>
</evidence>
<dbReference type="EMBL" id="BAIV01000001">
    <property type="protein sequence ID" value="GAE82005.1"/>
    <property type="molecule type" value="Genomic_DNA"/>
</dbReference>
<dbReference type="STRING" id="1445607.JCM10512_175"/>
<proteinExistence type="inferred from homology"/>
<comment type="similarity">
    <text evidence="1">Belongs to the UPF0047 family.</text>
</comment>
<reference evidence="2 3" key="1">
    <citation type="journal article" date="2014" name="Genome Announc.">
        <title>Draft Genome Sequence of Bacteroides reticulotermitis Strain JCM 10512T, Isolated from the Gut of a Termite.</title>
        <authorList>
            <person name="Yuki M."/>
            <person name="Oshima K."/>
            <person name="Suda W."/>
            <person name="Sakamoto M."/>
            <person name="Iida T."/>
            <person name="Hattori M."/>
            <person name="Ohkuma M."/>
        </authorList>
    </citation>
    <scope>NUCLEOTIDE SEQUENCE [LARGE SCALE GENOMIC DNA]</scope>
    <source>
        <strain evidence="2 3">JCM 10512</strain>
    </source>
</reference>
<protein>
    <recommendedName>
        <fullName evidence="4">YjbQ family protein</fullName>
    </recommendedName>
</protein>
<dbReference type="Gene3D" id="2.60.120.460">
    <property type="entry name" value="YjbQ-like"/>
    <property type="match status" value="1"/>
</dbReference>
<dbReference type="PANTHER" id="PTHR30615">
    <property type="entry name" value="UNCHARACTERIZED PROTEIN YJBQ-RELATED"/>
    <property type="match status" value="1"/>
</dbReference>
<comment type="caution">
    <text evidence="2">The sequence shown here is derived from an EMBL/GenBank/DDBJ whole genome shotgun (WGS) entry which is preliminary data.</text>
</comment>
<keyword evidence="3" id="KW-1185">Reference proteome</keyword>
<dbReference type="PANTHER" id="PTHR30615:SF8">
    <property type="entry name" value="UPF0047 PROTEIN C4A8.02C"/>
    <property type="match status" value="1"/>
</dbReference>
<evidence type="ECO:0000313" key="2">
    <source>
        <dbReference type="EMBL" id="GAE82005.1"/>
    </source>
</evidence>
<evidence type="ECO:0000313" key="3">
    <source>
        <dbReference type="Proteomes" id="UP000019131"/>
    </source>
</evidence>
<dbReference type="NCBIfam" id="TIGR00149">
    <property type="entry name" value="TIGR00149_YjbQ"/>
    <property type="match status" value="1"/>
</dbReference>